<organism evidence="1 2">
    <name type="scientific">Homarus americanus</name>
    <name type="common">American lobster</name>
    <dbReference type="NCBI Taxonomy" id="6706"/>
    <lineage>
        <taxon>Eukaryota</taxon>
        <taxon>Metazoa</taxon>
        <taxon>Ecdysozoa</taxon>
        <taxon>Arthropoda</taxon>
        <taxon>Crustacea</taxon>
        <taxon>Multicrustacea</taxon>
        <taxon>Malacostraca</taxon>
        <taxon>Eumalacostraca</taxon>
        <taxon>Eucarida</taxon>
        <taxon>Decapoda</taxon>
        <taxon>Pleocyemata</taxon>
        <taxon>Astacidea</taxon>
        <taxon>Nephropoidea</taxon>
        <taxon>Nephropidae</taxon>
        <taxon>Homarus</taxon>
    </lineage>
</organism>
<proteinExistence type="predicted"/>
<dbReference type="AlphaFoldDB" id="A0A8J5JSI0"/>
<sequence length="46" mass="5304">MKLRAWLLTVPGRRSIEGQTTTCWTLWPTPLTLLYTSFPASPGLRW</sequence>
<gene>
    <name evidence="1" type="ORF">Hamer_G002726</name>
</gene>
<dbReference type="EMBL" id="JAHLQT010026447">
    <property type="protein sequence ID" value="KAG7163532.1"/>
    <property type="molecule type" value="Genomic_DNA"/>
</dbReference>
<dbReference type="Proteomes" id="UP000747542">
    <property type="component" value="Unassembled WGS sequence"/>
</dbReference>
<comment type="caution">
    <text evidence="1">The sequence shown here is derived from an EMBL/GenBank/DDBJ whole genome shotgun (WGS) entry which is preliminary data.</text>
</comment>
<evidence type="ECO:0000313" key="1">
    <source>
        <dbReference type="EMBL" id="KAG7163532.1"/>
    </source>
</evidence>
<protein>
    <submittedName>
        <fullName evidence="1">Uncharacterized protein</fullName>
    </submittedName>
</protein>
<accession>A0A8J5JSI0</accession>
<name>A0A8J5JSI0_HOMAM</name>
<keyword evidence="2" id="KW-1185">Reference proteome</keyword>
<evidence type="ECO:0000313" key="2">
    <source>
        <dbReference type="Proteomes" id="UP000747542"/>
    </source>
</evidence>
<reference evidence="1" key="1">
    <citation type="journal article" date="2021" name="Sci. Adv.">
        <title>The American lobster genome reveals insights on longevity, neural, and immune adaptations.</title>
        <authorList>
            <person name="Polinski J.M."/>
            <person name="Zimin A.V."/>
            <person name="Clark K.F."/>
            <person name="Kohn A.B."/>
            <person name="Sadowski N."/>
            <person name="Timp W."/>
            <person name="Ptitsyn A."/>
            <person name="Khanna P."/>
            <person name="Romanova D.Y."/>
            <person name="Williams P."/>
            <person name="Greenwood S.J."/>
            <person name="Moroz L.L."/>
            <person name="Walt D.R."/>
            <person name="Bodnar A.G."/>
        </authorList>
    </citation>
    <scope>NUCLEOTIDE SEQUENCE</scope>
    <source>
        <strain evidence="1">GMGI-L3</strain>
    </source>
</reference>